<dbReference type="Gene3D" id="3.40.50.11550">
    <property type="match status" value="1"/>
</dbReference>
<evidence type="ECO:0000313" key="2">
    <source>
        <dbReference type="Proteomes" id="UP001057474"/>
    </source>
</evidence>
<keyword evidence="2" id="KW-1185">Reference proteome</keyword>
<name>A0ABY4YCG9_9GAMM</name>
<geneLocation type="plasmid" evidence="1 2">
    <name>pLlyPCM2298_1</name>
</geneLocation>
<protein>
    <submittedName>
        <fullName evidence="1">Uncharacterized protein</fullName>
    </submittedName>
</protein>
<accession>A0ABY4YCG9</accession>
<sequence>MSQSKFSRDGFFNRSVKQQNKLKLLDKSIKTVIKNGSVEGFPPGIVINEYHSHKFPKEFLIANFQYFKSLGIETLFFEFGNDENQHLFDQSLDSNGTVAINSGLINGDDETKAVAAAAIQAGIRIVVLDCKKAREGSPEYFRRATKEDWNAYYERRDALFDENTRRIFLKEHNSKPYLFYSGLAHGNYHHGFPSFFPGSKLTLLLSDDGFDFQVNGIKQHLYVDTLIFSQDLGKNYCLFNKSHNNQKTRYLIDAIDQGYLDADRATFLLGR</sequence>
<organism evidence="1 2">
    <name type="scientific">Legionella lytica</name>
    <dbReference type="NCBI Taxonomy" id="96232"/>
    <lineage>
        <taxon>Bacteria</taxon>
        <taxon>Pseudomonadati</taxon>
        <taxon>Pseudomonadota</taxon>
        <taxon>Gammaproteobacteria</taxon>
        <taxon>Legionellales</taxon>
        <taxon>Legionellaceae</taxon>
        <taxon>Legionella</taxon>
    </lineage>
</organism>
<keyword evidence="1" id="KW-0614">Plasmid</keyword>
<dbReference type="RefSeq" id="WP_252582549.1">
    <property type="nucleotide sequence ID" value="NZ_CP071528.1"/>
</dbReference>
<evidence type="ECO:0000313" key="1">
    <source>
        <dbReference type="EMBL" id="USQ15311.1"/>
    </source>
</evidence>
<gene>
    <name evidence="1" type="ORF">J2N86_15225</name>
</gene>
<dbReference type="Proteomes" id="UP001057474">
    <property type="component" value="Plasmid pLlyPCM2298_1"/>
</dbReference>
<reference evidence="1" key="1">
    <citation type="submission" date="2021-03" db="EMBL/GenBank/DDBJ databases">
        <title>Legionella lytica PCM 2298.</title>
        <authorList>
            <person name="Koper P."/>
        </authorList>
    </citation>
    <scope>NUCLEOTIDE SEQUENCE</scope>
    <source>
        <strain evidence="1">PCM 2298</strain>
        <plasmid evidence="1">pLlyPCM2298_1</plasmid>
    </source>
</reference>
<proteinExistence type="predicted"/>
<dbReference type="EMBL" id="CP071528">
    <property type="protein sequence ID" value="USQ15311.1"/>
    <property type="molecule type" value="Genomic_DNA"/>
</dbReference>